<dbReference type="EMBL" id="JBEPMU010000004">
    <property type="protein sequence ID" value="MET3653293.1"/>
    <property type="molecule type" value="Genomic_DNA"/>
</dbReference>
<dbReference type="PANTHER" id="PTHR42673">
    <property type="entry name" value="MALEYLACETOACETATE ISOMERASE"/>
    <property type="match status" value="1"/>
</dbReference>
<dbReference type="CDD" id="cd00570">
    <property type="entry name" value="GST_N_family"/>
    <property type="match status" value="1"/>
</dbReference>
<dbReference type="InterPro" id="IPR010987">
    <property type="entry name" value="Glutathione-S-Trfase_C-like"/>
</dbReference>
<evidence type="ECO:0000313" key="4">
    <source>
        <dbReference type="Proteomes" id="UP001549184"/>
    </source>
</evidence>
<feature type="domain" description="GST C-terminal" evidence="2">
    <location>
        <begin position="86"/>
        <end position="221"/>
    </location>
</feature>
<dbReference type="SUPFAM" id="SSF52833">
    <property type="entry name" value="Thioredoxin-like"/>
    <property type="match status" value="1"/>
</dbReference>
<dbReference type="RefSeq" id="WP_354014681.1">
    <property type="nucleotide sequence ID" value="NZ_JBEPMU010000004.1"/>
</dbReference>
<keyword evidence="4" id="KW-1185">Reference proteome</keyword>
<dbReference type="Proteomes" id="UP001549184">
    <property type="component" value="Unassembled WGS sequence"/>
</dbReference>
<dbReference type="SUPFAM" id="SSF47616">
    <property type="entry name" value="GST C-terminal domain-like"/>
    <property type="match status" value="1"/>
</dbReference>
<dbReference type="InterPro" id="IPR040079">
    <property type="entry name" value="Glutathione_S-Trfase"/>
</dbReference>
<dbReference type="InterPro" id="IPR004045">
    <property type="entry name" value="Glutathione_S-Trfase_N"/>
</dbReference>
<reference evidence="3 4" key="1">
    <citation type="submission" date="2024-06" db="EMBL/GenBank/DDBJ databases">
        <title>Sorghum-associated microbial communities from plants grown in Nebraska, USA.</title>
        <authorList>
            <person name="Schachtman D."/>
        </authorList>
    </citation>
    <scope>NUCLEOTIDE SEQUENCE [LARGE SCALE GENOMIC DNA]</scope>
    <source>
        <strain evidence="3 4">1073</strain>
    </source>
</reference>
<dbReference type="SFLD" id="SFLDS00019">
    <property type="entry name" value="Glutathione_Transferase_(cytos"/>
    <property type="match status" value="1"/>
</dbReference>
<name>A0ABV2JWT0_9GAMM</name>
<dbReference type="Gene3D" id="3.40.30.10">
    <property type="entry name" value="Glutaredoxin"/>
    <property type="match status" value="1"/>
</dbReference>
<dbReference type="InterPro" id="IPR036249">
    <property type="entry name" value="Thioredoxin-like_sf"/>
</dbReference>
<dbReference type="Pfam" id="PF13410">
    <property type="entry name" value="GST_C_2"/>
    <property type="match status" value="1"/>
</dbReference>
<gene>
    <name evidence="3" type="ORF">ABIC75_003029</name>
</gene>
<organism evidence="3 4">
    <name type="scientific">Dyella japonica</name>
    <dbReference type="NCBI Taxonomy" id="231455"/>
    <lineage>
        <taxon>Bacteria</taxon>
        <taxon>Pseudomonadati</taxon>
        <taxon>Pseudomonadota</taxon>
        <taxon>Gammaproteobacteria</taxon>
        <taxon>Lysobacterales</taxon>
        <taxon>Rhodanobacteraceae</taxon>
        <taxon>Dyella</taxon>
    </lineage>
</organism>
<feature type="domain" description="GST N-terminal" evidence="1">
    <location>
        <begin position="3"/>
        <end position="81"/>
    </location>
</feature>
<dbReference type="Pfam" id="PF13417">
    <property type="entry name" value="GST_N_3"/>
    <property type="match status" value="1"/>
</dbReference>
<evidence type="ECO:0000259" key="1">
    <source>
        <dbReference type="PROSITE" id="PS50404"/>
    </source>
</evidence>
<dbReference type="PANTHER" id="PTHR42673:SF21">
    <property type="entry name" value="GLUTATHIONE S-TRANSFERASE YFCF"/>
    <property type="match status" value="1"/>
</dbReference>
<evidence type="ECO:0000313" key="3">
    <source>
        <dbReference type="EMBL" id="MET3653293.1"/>
    </source>
</evidence>
<evidence type="ECO:0000259" key="2">
    <source>
        <dbReference type="PROSITE" id="PS50405"/>
    </source>
</evidence>
<dbReference type="InterPro" id="IPR036282">
    <property type="entry name" value="Glutathione-S-Trfase_C_sf"/>
</dbReference>
<comment type="caution">
    <text evidence="3">The sequence shown here is derived from an EMBL/GenBank/DDBJ whole genome shotgun (WGS) entry which is preliminary data.</text>
</comment>
<sequence>MSPRFSIVGNYLSPYVRKVLVCMDLKGLAYDIDPITPFIGDDRFSELSPLRRIPLLIEGDLVLNDSSVICQYLEDRFPTPALYPADIAQRAKARWLEEYCDTHLAGLLVWKLFYQKAVRRHVFGEETDDAIVKQAHEVEIPAALDYLESQLPAQGFVFGELSIADISIAAYFRTAAFVRYAIDAARWPRAAALVERTQALPAFHRLTHWEDTMLRRPITEQRAALQAAGAPLTSWSLATLTPRKGLARVD</sequence>
<dbReference type="Gene3D" id="1.20.1050.10">
    <property type="match status" value="1"/>
</dbReference>
<accession>A0ABV2JWT0</accession>
<dbReference type="PROSITE" id="PS50404">
    <property type="entry name" value="GST_NTER"/>
    <property type="match status" value="1"/>
</dbReference>
<protein>
    <submittedName>
        <fullName evidence="3">Glutathione S-transferase</fullName>
    </submittedName>
</protein>
<proteinExistence type="predicted"/>
<dbReference type="CDD" id="cd00299">
    <property type="entry name" value="GST_C_family"/>
    <property type="match status" value="1"/>
</dbReference>
<dbReference type="SFLD" id="SFLDG00358">
    <property type="entry name" value="Main_(cytGST)"/>
    <property type="match status" value="1"/>
</dbReference>
<dbReference type="PROSITE" id="PS50405">
    <property type="entry name" value="GST_CTER"/>
    <property type="match status" value="1"/>
</dbReference>